<organism evidence="2 3">
    <name type="scientific">Helicobacter gastrofelis</name>
    <dbReference type="NCBI Taxonomy" id="2849642"/>
    <lineage>
        <taxon>Bacteria</taxon>
        <taxon>Pseudomonadati</taxon>
        <taxon>Campylobacterota</taxon>
        <taxon>Epsilonproteobacteria</taxon>
        <taxon>Campylobacterales</taxon>
        <taxon>Helicobacteraceae</taxon>
        <taxon>Helicobacter</taxon>
    </lineage>
</organism>
<dbReference type="EMBL" id="AP024819">
    <property type="protein sequence ID" value="BCZ19675.1"/>
    <property type="molecule type" value="Genomic_DNA"/>
</dbReference>
<accession>A0ABN6IDA6</accession>
<evidence type="ECO:0008006" key="4">
    <source>
        <dbReference type="Google" id="ProtNLM"/>
    </source>
</evidence>
<feature type="compositionally biased region" description="Polar residues" evidence="1">
    <location>
        <begin position="202"/>
        <end position="214"/>
    </location>
</feature>
<dbReference type="RefSeq" id="WP_221271514.1">
    <property type="nucleotide sequence ID" value="NZ_AP024819.1"/>
</dbReference>
<evidence type="ECO:0000313" key="2">
    <source>
        <dbReference type="EMBL" id="BCZ19675.1"/>
    </source>
</evidence>
<feature type="compositionally biased region" description="Low complexity" evidence="1">
    <location>
        <begin position="151"/>
        <end position="162"/>
    </location>
</feature>
<dbReference type="Proteomes" id="UP000826146">
    <property type="component" value="Chromosome"/>
</dbReference>
<name>A0ABN6IDA6_9HELI</name>
<gene>
    <name evidence="2" type="ORF">NHP190012_13170</name>
</gene>
<dbReference type="InterPro" id="IPR037119">
    <property type="entry name" value="Haem_oxidase_HugZ-like_sf"/>
</dbReference>
<feature type="region of interest" description="Disordered" evidence="1">
    <location>
        <begin position="142"/>
        <end position="162"/>
    </location>
</feature>
<feature type="compositionally biased region" description="Low complexity" evidence="1">
    <location>
        <begin position="215"/>
        <end position="241"/>
    </location>
</feature>
<feature type="region of interest" description="Disordered" evidence="1">
    <location>
        <begin position="197"/>
        <end position="260"/>
    </location>
</feature>
<sequence>MDKQHALDVLNSKQLHNVVKLFEKYAQVPGAANIYVKDLDFEGLQIAYTKEGQEEIFSLAFPYTLENFEGIRDALIALLGEDAGVDAQNMHQNPQWGFGPMGFGPQTQGFNPHNPQRGFNPQGFGPQSGFNPQAQHPFSGYAPFGAQGATPQQGFNPQAQGFQGFGAQGMPFAPHGMFMFGFMPFWGFGPMGFHAQAPQWGFNPQGQSPQNGFDPQSPQQGFNPQNPQGGFGPQAQGFSPQHPQNRLTESAQAQQAQPQD</sequence>
<protein>
    <recommendedName>
        <fullName evidence="4">DUF2470 domain-containing protein</fullName>
    </recommendedName>
</protein>
<reference evidence="2 3" key="1">
    <citation type="submission" date="2021-07" db="EMBL/GenBank/DDBJ databases">
        <title>Novel Helicobacter sp. Isolated from a cat.</title>
        <authorList>
            <person name="Rimbara E."/>
            <person name="Suzuki M."/>
        </authorList>
    </citation>
    <scope>NUCLEOTIDE SEQUENCE [LARGE SCALE GENOMIC DNA]</scope>
    <source>
        <strain evidence="3">NHP19-012</strain>
    </source>
</reference>
<dbReference type="Gene3D" id="3.20.180.10">
    <property type="entry name" value="PNP-oxidase-like"/>
    <property type="match status" value="1"/>
</dbReference>
<evidence type="ECO:0000256" key="1">
    <source>
        <dbReference type="SAM" id="MobiDB-lite"/>
    </source>
</evidence>
<evidence type="ECO:0000313" key="3">
    <source>
        <dbReference type="Proteomes" id="UP000826146"/>
    </source>
</evidence>
<feature type="compositionally biased region" description="Polar residues" evidence="1">
    <location>
        <begin position="242"/>
        <end position="260"/>
    </location>
</feature>
<keyword evidence="3" id="KW-1185">Reference proteome</keyword>
<proteinExistence type="predicted"/>